<dbReference type="NCBIfam" id="TIGR00243">
    <property type="entry name" value="Dxr"/>
    <property type="match status" value="1"/>
</dbReference>
<dbReference type="Pfam" id="PF08436">
    <property type="entry name" value="DXP_redisom_C"/>
    <property type="match status" value="1"/>
</dbReference>
<keyword evidence="7 9" id="KW-0414">Isoprene biosynthesis</keyword>
<dbReference type="SUPFAM" id="SSF55347">
    <property type="entry name" value="Glyceraldehyde-3-phosphate dehydrogenase-like, C-terminal domain"/>
    <property type="match status" value="1"/>
</dbReference>
<feature type="binding site" evidence="9">
    <location>
        <position position="223"/>
    </location>
    <ligand>
        <name>1-deoxy-D-xylulose 5-phosphate</name>
        <dbReference type="ChEBI" id="CHEBI:57792"/>
    </ligand>
</feature>
<dbReference type="InterPro" id="IPR036169">
    <property type="entry name" value="DXPR_C_sf"/>
</dbReference>
<keyword evidence="9" id="KW-0460">Magnesium</keyword>
<dbReference type="KEGG" id="naci:NUH88_01460"/>
<dbReference type="GO" id="GO:0030145">
    <property type="term" value="F:manganese ion binding"/>
    <property type="evidence" value="ECO:0007669"/>
    <property type="project" value="TreeGrafter"/>
</dbReference>
<evidence type="ECO:0000259" key="12">
    <source>
        <dbReference type="Pfam" id="PF13288"/>
    </source>
</evidence>
<reference evidence="13" key="1">
    <citation type="submission" date="2022-08" db="EMBL/GenBank/DDBJ databases">
        <title>Nisaea acidiphila sp. nov., isolated from a marine algal debris and emended description of the genus Nisaea Urios et al. 2008.</title>
        <authorList>
            <person name="Kwon K."/>
        </authorList>
    </citation>
    <scope>NUCLEOTIDE SEQUENCE</scope>
    <source>
        <strain evidence="13">MEBiC11861</strain>
    </source>
</reference>
<proteinExistence type="inferred from homology"/>
<keyword evidence="4 9" id="KW-0521">NADP</keyword>
<evidence type="ECO:0000256" key="8">
    <source>
        <dbReference type="ARBA" id="ARBA00048543"/>
    </source>
</evidence>
<dbReference type="Pfam" id="PF13288">
    <property type="entry name" value="DXPR_C"/>
    <property type="match status" value="1"/>
</dbReference>
<dbReference type="SUPFAM" id="SSF51735">
    <property type="entry name" value="NAD(P)-binding Rossmann-fold domains"/>
    <property type="match status" value="1"/>
</dbReference>
<dbReference type="InterPro" id="IPR013512">
    <property type="entry name" value="DXP_reductoisomerase_N"/>
</dbReference>
<dbReference type="PIRSF" id="PIRSF006205">
    <property type="entry name" value="Dxp_reductismrs"/>
    <property type="match status" value="1"/>
</dbReference>
<feature type="domain" description="1-deoxy-D-xylulose 5-phosphate reductoisomerase N-terminal" evidence="10">
    <location>
        <begin position="9"/>
        <end position="134"/>
    </location>
</feature>
<feature type="binding site" evidence="9">
    <location>
        <position position="152"/>
    </location>
    <ligand>
        <name>Mn(2+)</name>
        <dbReference type="ChEBI" id="CHEBI:29035"/>
    </ligand>
</feature>
<dbReference type="InterPro" id="IPR036291">
    <property type="entry name" value="NAD(P)-bd_dom_sf"/>
</dbReference>
<dbReference type="FunFam" id="3.40.50.720:FF:000045">
    <property type="entry name" value="1-deoxy-D-xylulose 5-phosphate reductoisomerase"/>
    <property type="match status" value="1"/>
</dbReference>
<comment type="similarity">
    <text evidence="2 9">Belongs to the DXR family.</text>
</comment>
<evidence type="ECO:0000256" key="1">
    <source>
        <dbReference type="ARBA" id="ARBA00005094"/>
    </source>
</evidence>
<feature type="binding site" evidence="9">
    <location>
        <position position="219"/>
    </location>
    <ligand>
        <name>1-deoxy-D-xylulose 5-phosphate</name>
        <dbReference type="ChEBI" id="CHEBI:57792"/>
    </ligand>
</feature>
<evidence type="ECO:0000313" key="14">
    <source>
        <dbReference type="Proteomes" id="UP001060336"/>
    </source>
</evidence>
<feature type="binding site" evidence="9">
    <location>
        <position position="127"/>
    </location>
    <ligand>
        <name>1-deoxy-D-xylulose 5-phosphate</name>
        <dbReference type="ChEBI" id="CHEBI:57792"/>
    </ligand>
</feature>
<keyword evidence="3 9" id="KW-0479">Metal-binding</keyword>
<feature type="binding site" evidence="9">
    <location>
        <position position="214"/>
    </location>
    <ligand>
        <name>1-deoxy-D-xylulose 5-phosphate</name>
        <dbReference type="ChEBI" id="CHEBI:57792"/>
    </ligand>
</feature>
<feature type="binding site" evidence="9">
    <location>
        <position position="42"/>
    </location>
    <ligand>
        <name>NADPH</name>
        <dbReference type="ChEBI" id="CHEBI:57783"/>
    </ligand>
</feature>
<dbReference type="SUPFAM" id="SSF69055">
    <property type="entry name" value="1-deoxy-D-xylulose-5-phosphate reductoisomerase, C-terminal domain"/>
    <property type="match status" value="1"/>
</dbReference>
<evidence type="ECO:0000256" key="3">
    <source>
        <dbReference type="ARBA" id="ARBA00022723"/>
    </source>
</evidence>
<keyword evidence="5 9" id="KW-0560">Oxidoreductase</keyword>
<comment type="function">
    <text evidence="9">Catalyzes the NADPH-dependent rearrangement and reduction of 1-deoxy-D-xylulose-5-phosphate (DXP) to 2-C-methyl-D-erythritol 4-phosphate (MEP).</text>
</comment>
<evidence type="ECO:0000259" key="10">
    <source>
        <dbReference type="Pfam" id="PF02670"/>
    </source>
</evidence>
<evidence type="ECO:0000313" key="13">
    <source>
        <dbReference type="EMBL" id="UUX50368.1"/>
    </source>
</evidence>
<evidence type="ECO:0000256" key="7">
    <source>
        <dbReference type="ARBA" id="ARBA00023229"/>
    </source>
</evidence>
<dbReference type="InterPro" id="IPR026877">
    <property type="entry name" value="DXPR_C"/>
</dbReference>
<feature type="binding site" evidence="9">
    <location>
        <position position="201"/>
    </location>
    <ligand>
        <name>1-deoxy-D-xylulose 5-phosphate</name>
        <dbReference type="ChEBI" id="CHEBI:57792"/>
    </ligand>
</feature>
<sequence length="409" mass="43139">MQDTERKTVSILGATGSVGGSTADLLLANPERFAVDALTGGRNVARLVELASALHPRFVAIADPSCYGTLKDALSGSGIEVAAGDEAVCEAADRPADWVMAAIVGCAGLLPTLTAVRRGATVALANKECLVSAGDIMMREVADAGATLLPVDSEHNAIFQVFEQRRREAIDKIVLTASGGPFRDASLAEMAGKSPAEAVAHPRWDMGAKISVDSATMMNKGLEVIEAAHLFDLPEERIDVLVHPESIVHSMVAYRDGSVLAQLGMPDMRTPISYALAWPERMETNVRPLDLTEIATLTFSAPDETRFPALALAREALRLRGAMPAILNAANEIAVAGFLEGRLEFTGIAELVGEVMAAADFAGPATIDDVIGLDREVRVLAQDRLVGQLAHSAARADVESTIEIGAGRL</sequence>
<feature type="binding site" evidence="9">
    <location>
        <position position="223"/>
    </location>
    <ligand>
        <name>Mn(2+)</name>
        <dbReference type="ChEBI" id="CHEBI:29035"/>
    </ligand>
</feature>
<feature type="binding site" evidence="9">
    <location>
        <position position="17"/>
    </location>
    <ligand>
        <name>NADPH</name>
        <dbReference type="ChEBI" id="CHEBI:57783"/>
    </ligand>
</feature>
<evidence type="ECO:0000256" key="6">
    <source>
        <dbReference type="ARBA" id="ARBA00023211"/>
    </source>
</evidence>
<feature type="binding site" evidence="9">
    <location>
        <position position="126"/>
    </location>
    <ligand>
        <name>NADPH</name>
        <dbReference type="ChEBI" id="CHEBI:57783"/>
    </ligand>
</feature>
<feature type="binding site" evidence="9">
    <location>
        <position position="128"/>
    </location>
    <ligand>
        <name>NADPH</name>
        <dbReference type="ChEBI" id="CHEBI:57783"/>
    </ligand>
</feature>
<dbReference type="Gene3D" id="1.10.1740.10">
    <property type="match status" value="1"/>
</dbReference>
<dbReference type="Pfam" id="PF02670">
    <property type="entry name" value="DXP_reductoisom"/>
    <property type="match status" value="1"/>
</dbReference>
<feature type="binding site" evidence="9">
    <location>
        <position position="18"/>
    </location>
    <ligand>
        <name>NADPH</name>
        <dbReference type="ChEBI" id="CHEBI:57783"/>
    </ligand>
</feature>
<accession>A0A9J7ASQ3</accession>
<feature type="binding site" evidence="9">
    <location>
        <position position="154"/>
    </location>
    <ligand>
        <name>1-deoxy-D-xylulose 5-phosphate</name>
        <dbReference type="ChEBI" id="CHEBI:57792"/>
    </ligand>
</feature>
<feature type="binding site" evidence="9">
    <location>
        <position position="43"/>
    </location>
    <ligand>
        <name>NADPH</name>
        <dbReference type="ChEBI" id="CHEBI:57783"/>
    </ligand>
</feature>
<feature type="binding site" evidence="9">
    <location>
        <position position="220"/>
    </location>
    <ligand>
        <name>1-deoxy-D-xylulose 5-phosphate</name>
        <dbReference type="ChEBI" id="CHEBI:57792"/>
    </ligand>
</feature>
<keyword evidence="14" id="KW-1185">Reference proteome</keyword>
<comment type="cofactor">
    <cofactor evidence="9">
        <name>Mg(2+)</name>
        <dbReference type="ChEBI" id="CHEBI:18420"/>
    </cofactor>
    <cofactor evidence="9">
        <name>Mn(2+)</name>
        <dbReference type="ChEBI" id="CHEBI:29035"/>
    </cofactor>
</comment>
<dbReference type="NCBIfam" id="NF009114">
    <property type="entry name" value="PRK12464.1"/>
    <property type="match status" value="1"/>
</dbReference>
<dbReference type="Proteomes" id="UP001060336">
    <property type="component" value="Chromosome"/>
</dbReference>
<dbReference type="GO" id="GO:0030604">
    <property type="term" value="F:1-deoxy-D-xylulose-5-phosphate reductoisomerase activity"/>
    <property type="evidence" value="ECO:0007669"/>
    <property type="project" value="UniProtKB-UniRule"/>
</dbReference>
<dbReference type="AlphaFoldDB" id="A0A9J7ASQ3"/>
<dbReference type="Gene3D" id="3.40.50.720">
    <property type="entry name" value="NAD(P)-binding Rossmann-like Domain"/>
    <property type="match status" value="1"/>
</dbReference>
<feature type="binding site" evidence="9">
    <location>
        <position position="16"/>
    </location>
    <ligand>
        <name>NADPH</name>
        <dbReference type="ChEBI" id="CHEBI:57783"/>
    </ligand>
</feature>
<dbReference type="InterPro" id="IPR013644">
    <property type="entry name" value="DXP_reductoisomerase_C"/>
</dbReference>
<dbReference type="PANTHER" id="PTHR30525:SF0">
    <property type="entry name" value="1-DEOXY-D-XYLULOSE 5-PHOSPHATE REDUCTOISOMERASE, CHLOROPLASTIC"/>
    <property type="match status" value="1"/>
</dbReference>
<name>A0A9J7ASQ3_9PROT</name>
<dbReference type="EMBL" id="CP102480">
    <property type="protein sequence ID" value="UUX50368.1"/>
    <property type="molecule type" value="Genomic_DNA"/>
</dbReference>
<dbReference type="PANTHER" id="PTHR30525">
    <property type="entry name" value="1-DEOXY-D-XYLULOSE 5-PHOSPHATE REDUCTOISOMERASE"/>
    <property type="match status" value="1"/>
</dbReference>
<evidence type="ECO:0000256" key="2">
    <source>
        <dbReference type="ARBA" id="ARBA00006825"/>
    </source>
</evidence>
<evidence type="ECO:0000256" key="5">
    <source>
        <dbReference type="ARBA" id="ARBA00023002"/>
    </source>
</evidence>
<dbReference type="HAMAP" id="MF_00183">
    <property type="entry name" value="DXP_reductoisom"/>
    <property type="match status" value="1"/>
</dbReference>
<organism evidence="13 14">
    <name type="scientific">Nisaea acidiphila</name>
    <dbReference type="NCBI Taxonomy" id="1862145"/>
    <lineage>
        <taxon>Bacteria</taxon>
        <taxon>Pseudomonadati</taxon>
        <taxon>Pseudomonadota</taxon>
        <taxon>Alphaproteobacteria</taxon>
        <taxon>Rhodospirillales</taxon>
        <taxon>Thalassobaculaceae</taxon>
        <taxon>Nisaea</taxon>
    </lineage>
</organism>
<feature type="binding site" evidence="9">
    <location>
        <position position="153"/>
    </location>
    <ligand>
        <name>1-deoxy-D-xylulose 5-phosphate</name>
        <dbReference type="ChEBI" id="CHEBI:57792"/>
    </ligand>
</feature>
<feature type="binding site" evidence="9">
    <location>
        <position position="207"/>
    </location>
    <ligand>
        <name>NADPH</name>
        <dbReference type="ChEBI" id="CHEBI:57783"/>
    </ligand>
</feature>
<comment type="pathway">
    <text evidence="1 9">Isoprenoid biosynthesis; isopentenyl diphosphate biosynthesis via DXP pathway; isopentenyl diphosphate from 1-deoxy-D-xylulose 5-phosphate: step 1/6.</text>
</comment>
<keyword evidence="6 9" id="KW-0464">Manganese</keyword>
<feature type="binding site" evidence="9">
    <location>
        <position position="15"/>
    </location>
    <ligand>
        <name>NADPH</name>
        <dbReference type="ChEBI" id="CHEBI:57783"/>
    </ligand>
</feature>
<evidence type="ECO:0000259" key="11">
    <source>
        <dbReference type="Pfam" id="PF08436"/>
    </source>
</evidence>
<evidence type="ECO:0000256" key="4">
    <source>
        <dbReference type="ARBA" id="ARBA00022857"/>
    </source>
</evidence>
<feature type="domain" description="DXP reductoisomerase C-terminal" evidence="12">
    <location>
        <begin position="263"/>
        <end position="378"/>
    </location>
</feature>
<dbReference type="GO" id="GO:0070402">
    <property type="term" value="F:NADPH binding"/>
    <property type="evidence" value="ECO:0007669"/>
    <property type="project" value="InterPro"/>
</dbReference>
<dbReference type="RefSeq" id="WP_257769528.1">
    <property type="nucleotide sequence ID" value="NZ_CP102480.1"/>
</dbReference>
<feature type="binding site" evidence="9">
    <location>
        <position position="41"/>
    </location>
    <ligand>
        <name>NADPH</name>
        <dbReference type="ChEBI" id="CHEBI:57783"/>
    </ligand>
</feature>
<protein>
    <recommendedName>
        <fullName evidence="9">1-deoxy-D-xylulose 5-phosphate reductoisomerase</fullName>
        <shortName evidence="9">DXP reductoisomerase</shortName>
        <ecNumber evidence="9">1.1.1.267</ecNumber>
    </recommendedName>
    <alternativeName>
        <fullName evidence="9">1-deoxyxylulose-5-phosphate reductoisomerase</fullName>
    </alternativeName>
    <alternativeName>
        <fullName evidence="9">2-C-methyl-D-erythritol 4-phosphate synthase</fullName>
    </alternativeName>
</protein>
<dbReference type="InterPro" id="IPR003821">
    <property type="entry name" value="DXP_reductoisomerase"/>
</dbReference>
<dbReference type="GO" id="GO:0051484">
    <property type="term" value="P:isopentenyl diphosphate biosynthetic process, methylerythritol 4-phosphate pathway involved in terpenoid biosynthetic process"/>
    <property type="evidence" value="ECO:0007669"/>
    <property type="project" value="TreeGrafter"/>
</dbReference>
<feature type="binding site" evidence="9">
    <location>
        <position position="154"/>
    </location>
    <ligand>
        <name>Mn(2+)</name>
        <dbReference type="ChEBI" id="CHEBI:29035"/>
    </ligand>
</feature>
<gene>
    <name evidence="9" type="primary">dxr</name>
    <name evidence="13" type="ORF">NUH88_01460</name>
</gene>
<evidence type="ECO:0000256" key="9">
    <source>
        <dbReference type="HAMAP-Rule" id="MF_00183"/>
    </source>
</evidence>
<comment type="catalytic activity">
    <reaction evidence="8">
        <text>2-C-methyl-D-erythritol 4-phosphate + NADP(+) = 1-deoxy-D-xylulose 5-phosphate + NADPH + H(+)</text>
        <dbReference type="Rhea" id="RHEA:13717"/>
        <dbReference type="ChEBI" id="CHEBI:15378"/>
        <dbReference type="ChEBI" id="CHEBI:57783"/>
        <dbReference type="ChEBI" id="CHEBI:57792"/>
        <dbReference type="ChEBI" id="CHEBI:58262"/>
        <dbReference type="ChEBI" id="CHEBI:58349"/>
        <dbReference type="EC" id="1.1.1.267"/>
    </reaction>
    <physiologicalReaction direction="right-to-left" evidence="8">
        <dbReference type="Rhea" id="RHEA:13719"/>
    </physiologicalReaction>
</comment>
<feature type="binding site" evidence="9">
    <location>
        <position position="178"/>
    </location>
    <ligand>
        <name>1-deoxy-D-xylulose 5-phosphate</name>
        <dbReference type="ChEBI" id="CHEBI:57792"/>
    </ligand>
</feature>
<feature type="domain" description="1-deoxy-D-xylulose 5-phosphate reductoisomerase C-terminal" evidence="11">
    <location>
        <begin position="148"/>
        <end position="231"/>
    </location>
</feature>
<dbReference type="EC" id="1.1.1.267" evidence="9"/>